<comment type="caution">
    <text evidence="1">The sequence shown here is derived from an EMBL/GenBank/DDBJ whole genome shotgun (WGS) entry which is preliminary data.</text>
</comment>
<name>A0A5M8NUK2_9BACT</name>
<protein>
    <recommendedName>
        <fullName evidence="3">Polygalacturonase</fullName>
    </recommendedName>
</protein>
<dbReference type="SUPFAM" id="SSF51126">
    <property type="entry name" value="Pectin lyase-like"/>
    <property type="match status" value="1"/>
</dbReference>
<evidence type="ECO:0000313" key="1">
    <source>
        <dbReference type="EMBL" id="KAA6299978.1"/>
    </source>
</evidence>
<gene>
    <name evidence="1" type="ORF">EZS26_003874</name>
</gene>
<dbReference type="Proteomes" id="UP000324575">
    <property type="component" value="Unassembled WGS sequence"/>
</dbReference>
<evidence type="ECO:0000313" key="2">
    <source>
        <dbReference type="Proteomes" id="UP000324575"/>
    </source>
</evidence>
<accession>A0A5M8NUK2</accession>
<organism evidence="1 2">
    <name type="scientific">Candidatus Ordinivivax streblomastigis</name>
    <dbReference type="NCBI Taxonomy" id="2540710"/>
    <lineage>
        <taxon>Bacteria</taxon>
        <taxon>Pseudomonadati</taxon>
        <taxon>Bacteroidota</taxon>
        <taxon>Bacteroidia</taxon>
        <taxon>Bacteroidales</taxon>
        <taxon>Candidatus Ordinivivax</taxon>
    </lineage>
</organism>
<sequence>MGARMRSPEDTPVGKMRRILIDNINVFNADSRYASIISGIPGQLIENVTLSNIHIHYQGGYSQEDAKIVPPENEKVYPEPWMFGTIPASVFYIRHACNLKFKDIDVDFEKVDGRPPFVLDDAVNIDIKNTNFPLPNTDVLPIG</sequence>
<dbReference type="AlphaFoldDB" id="A0A5M8NUK2"/>
<dbReference type="InterPro" id="IPR012334">
    <property type="entry name" value="Pectin_lyas_fold"/>
</dbReference>
<dbReference type="InterPro" id="IPR011050">
    <property type="entry name" value="Pectin_lyase_fold/virulence"/>
</dbReference>
<dbReference type="Gene3D" id="2.160.20.10">
    <property type="entry name" value="Single-stranded right-handed beta-helix, Pectin lyase-like"/>
    <property type="match status" value="1"/>
</dbReference>
<reference evidence="1 2" key="1">
    <citation type="submission" date="2019-03" db="EMBL/GenBank/DDBJ databases">
        <title>Single cell metagenomics reveals metabolic interactions within the superorganism composed of flagellate Streblomastix strix and complex community of Bacteroidetes bacteria on its surface.</title>
        <authorList>
            <person name="Treitli S.C."/>
            <person name="Kolisko M."/>
            <person name="Husnik F."/>
            <person name="Keeling P."/>
            <person name="Hampl V."/>
        </authorList>
    </citation>
    <scope>NUCLEOTIDE SEQUENCE [LARGE SCALE GENOMIC DNA]</scope>
    <source>
        <strain evidence="1">St1</strain>
    </source>
</reference>
<evidence type="ECO:0008006" key="3">
    <source>
        <dbReference type="Google" id="ProtNLM"/>
    </source>
</evidence>
<proteinExistence type="predicted"/>
<dbReference type="EMBL" id="SNRX01000172">
    <property type="protein sequence ID" value="KAA6299978.1"/>
    <property type="molecule type" value="Genomic_DNA"/>
</dbReference>